<dbReference type="EnsemblMetazoa" id="ACUA016305-RA">
    <property type="protein sequence ID" value="ACUA016305-PA"/>
    <property type="gene ID" value="ACUA016305"/>
</dbReference>
<dbReference type="EMBL" id="AXCM01010429">
    <property type="status" value="NOT_ANNOTATED_CDS"/>
    <property type="molecule type" value="Genomic_DNA"/>
</dbReference>
<protein>
    <submittedName>
        <fullName evidence="2">Uncharacterized protein</fullName>
    </submittedName>
</protein>
<reference evidence="3" key="1">
    <citation type="submission" date="2013-09" db="EMBL/GenBank/DDBJ databases">
        <title>The Genome Sequence of Anopheles culicifacies species A.</title>
        <authorList>
            <consortium name="The Broad Institute Genomics Platform"/>
            <person name="Neafsey D.E."/>
            <person name="Besansky N."/>
            <person name="Howell P."/>
            <person name="Walton C."/>
            <person name="Young S.K."/>
            <person name="Zeng Q."/>
            <person name="Gargeya S."/>
            <person name="Fitzgerald M."/>
            <person name="Haas B."/>
            <person name="Abouelleil A."/>
            <person name="Allen A.W."/>
            <person name="Alvarado L."/>
            <person name="Arachchi H.M."/>
            <person name="Berlin A.M."/>
            <person name="Chapman S.B."/>
            <person name="Gainer-Dewar J."/>
            <person name="Goldberg J."/>
            <person name="Griggs A."/>
            <person name="Gujja S."/>
            <person name="Hansen M."/>
            <person name="Howarth C."/>
            <person name="Imamovic A."/>
            <person name="Ireland A."/>
            <person name="Larimer J."/>
            <person name="McCowan C."/>
            <person name="Murphy C."/>
            <person name="Pearson M."/>
            <person name="Poon T.W."/>
            <person name="Priest M."/>
            <person name="Roberts A."/>
            <person name="Saif S."/>
            <person name="Shea T."/>
            <person name="Sisk P."/>
            <person name="Sykes S."/>
            <person name="Wortman J."/>
            <person name="Nusbaum C."/>
            <person name="Birren B."/>
        </authorList>
    </citation>
    <scope>NUCLEOTIDE SEQUENCE [LARGE SCALE GENOMIC DNA]</scope>
    <source>
        <strain evidence="3">A-37</strain>
    </source>
</reference>
<evidence type="ECO:0000313" key="3">
    <source>
        <dbReference type="Proteomes" id="UP000075883"/>
    </source>
</evidence>
<dbReference type="Proteomes" id="UP000075883">
    <property type="component" value="Unassembled WGS sequence"/>
</dbReference>
<accession>A0A182LYI6</accession>
<dbReference type="VEuPathDB" id="VectorBase:ACUA005042"/>
<reference evidence="2" key="2">
    <citation type="submission" date="2020-05" db="UniProtKB">
        <authorList>
            <consortium name="EnsemblMetazoa"/>
        </authorList>
    </citation>
    <scope>IDENTIFICATION</scope>
    <source>
        <strain evidence="2">A-37</strain>
    </source>
</reference>
<evidence type="ECO:0000313" key="2">
    <source>
        <dbReference type="EnsemblMetazoa" id="ACUA016305-PA"/>
    </source>
</evidence>
<keyword evidence="3" id="KW-1185">Reference proteome</keyword>
<feature type="compositionally biased region" description="Basic and acidic residues" evidence="1">
    <location>
        <begin position="96"/>
        <end position="107"/>
    </location>
</feature>
<evidence type="ECO:0000256" key="1">
    <source>
        <dbReference type="SAM" id="MobiDB-lite"/>
    </source>
</evidence>
<dbReference type="AlphaFoldDB" id="A0A182LYI6"/>
<feature type="region of interest" description="Disordered" evidence="1">
    <location>
        <begin position="80"/>
        <end position="107"/>
    </location>
</feature>
<proteinExistence type="predicted"/>
<feature type="compositionally biased region" description="Basic residues" evidence="1">
    <location>
        <begin position="81"/>
        <end position="92"/>
    </location>
</feature>
<organism evidence="2 3">
    <name type="scientific">Anopheles culicifacies</name>
    <dbReference type="NCBI Taxonomy" id="139723"/>
    <lineage>
        <taxon>Eukaryota</taxon>
        <taxon>Metazoa</taxon>
        <taxon>Ecdysozoa</taxon>
        <taxon>Arthropoda</taxon>
        <taxon>Hexapoda</taxon>
        <taxon>Insecta</taxon>
        <taxon>Pterygota</taxon>
        <taxon>Neoptera</taxon>
        <taxon>Endopterygota</taxon>
        <taxon>Diptera</taxon>
        <taxon>Nematocera</taxon>
        <taxon>Culicoidea</taxon>
        <taxon>Culicidae</taxon>
        <taxon>Anophelinae</taxon>
        <taxon>Anopheles</taxon>
        <taxon>culicifacies species complex</taxon>
    </lineage>
</organism>
<name>A0A182LYI6_9DIPT</name>
<dbReference type="VEuPathDB" id="VectorBase:ACUA016305"/>
<dbReference type="EnsemblMetazoa" id="ACUA005042-RA">
    <property type="protein sequence ID" value="ACUA005042-PA"/>
    <property type="gene ID" value="ACUA005042"/>
</dbReference>
<sequence length="107" mass="12175">MVGKYGATGGTLQVLVQSYRPARRALLTVRDDLTRYRAVPLNVCFSFGQQHQTPVGRENGGTVLFDCKIGDLKRTPTVDRRGHRHRYNRYPGRRNAMKEEKKSPTLS</sequence>
<dbReference type="EMBL" id="AXCM01009015">
    <property type="status" value="NOT_ANNOTATED_CDS"/>
    <property type="molecule type" value="Genomic_DNA"/>
</dbReference>